<dbReference type="AlphaFoldDB" id="A0A195C4F1"/>
<feature type="transmembrane region" description="Helical" evidence="12">
    <location>
        <begin position="270"/>
        <end position="293"/>
    </location>
</feature>
<dbReference type="Pfam" id="PF02949">
    <property type="entry name" value="7tm_6"/>
    <property type="match status" value="1"/>
</dbReference>
<keyword evidence="2 12" id="KW-0716">Sensory transduction</keyword>
<gene>
    <name evidence="13" type="ORF">ALC62_13919</name>
</gene>
<feature type="transmembrane region" description="Helical" evidence="12">
    <location>
        <begin position="123"/>
        <end position="144"/>
    </location>
</feature>
<evidence type="ECO:0000256" key="8">
    <source>
        <dbReference type="ARBA" id="ARBA00023224"/>
    </source>
</evidence>
<reference evidence="13 14" key="1">
    <citation type="submission" date="2016-03" db="EMBL/GenBank/DDBJ databases">
        <title>Cyphomyrmex costatus WGS genome.</title>
        <authorList>
            <person name="Nygaard S."/>
            <person name="Hu H."/>
            <person name="Boomsma J."/>
            <person name="Zhang G."/>
        </authorList>
    </citation>
    <scope>NUCLEOTIDE SEQUENCE [LARGE SCALE GENOMIC DNA]</scope>
    <source>
        <strain evidence="13">MS0001</strain>
        <tissue evidence="13">Whole body</tissue>
    </source>
</reference>
<feature type="transmembrane region" description="Helical" evidence="12">
    <location>
        <begin position="67"/>
        <end position="85"/>
    </location>
</feature>
<feature type="transmembrane region" description="Helical" evidence="12">
    <location>
        <begin position="245"/>
        <end position="264"/>
    </location>
</feature>
<evidence type="ECO:0000256" key="3">
    <source>
        <dbReference type="ARBA" id="ARBA00022692"/>
    </source>
</evidence>
<keyword evidence="4 12" id="KW-0552">Olfaction</keyword>
<evidence type="ECO:0000256" key="6">
    <source>
        <dbReference type="ARBA" id="ARBA00023136"/>
    </source>
</evidence>
<evidence type="ECO:0000256" key="4">
    <source>
        <dbReference type="ARBA" id="ARBA00022725"/>
    </source>
</evidence>
<dbReference type="GO" id="GO:0007165">
    <property type="term" value="P:signal transduction"/>
    <property type="evidence" value="ECO:0007669"/>
    <property type="project" value="UniProtKB-KW"/>
</dbReference>
<evidence type="ECO:0000313" key="14">
    <source>
        <dbReference type="Proteomes" id="UP000078542"/>
    </source>
</evidence>
<dbReference type="GO" id="GO:0005549">
    <property type="term" value="F:odorant binding"/>
    <property type="evidence" value="ECO:0007669"/>
    <property type="project" value="InterPro"/>
</dbReference>
<dbReference type="GO" id="GO:0005886">
    <property type="term" value="C:plasma membrane"/>
    <property type="evidence" value="ECO:0007669"/>
    <property type="project" value="UniProtKB-SubCell"/>
</dbReference>
<proteinExistence type="inferred from homology"/>
<comment type="subunit">
    <text evidence="11">Interacts with Orco. Complexes exist early in the endomembrane system in olfactory sensory neurons (OSNs), coupling these complexes to the conserved ciliary trafficking pathway.</text>
</comment>
<evidence type="ECO:0000256" key="2">
    <source>
        <dbReference type="ARBA" id="ARBA00022606"/>
    </source>
</evidence>
<keyword evidence="14" id="KW-1185">Reference proteome</keyword>
<evidence type="ECO:0000256" key="1">
    <source>
        <dbReference type="ARBA" id="ARBA00004141"/>
    </source>
</evidence>
<evidence type="ECO:0000256" key="5">
    <source>
        <dbReference type="ARBA" id="ARBA00022989"/>
    </source>
</evidence>
<evidence type="ECO:0000313" key="13">
    <source>
        <dbReference type="EMBL" id="KYM95490.1"/>
    </source>
</evidence>
<dbReference type="PANTHER" id="PTHR21137">
    <property type="entry name" value="ODORANT RECEPTOR"/>
    <property type="match status" value="1"/>
</dbReference>
<keyword evidence="7 12" id="KW-0675">Receptor</keyword>
<dbReference type="GO" id="GO:0004984">
    <property type="term" value="F:olfactory receptor activity"/>
    <property type="evidence" value="ECO:0007669"/>
    <property type="project" value="InterPro"/>
</dbReference>
<dbReference type="Proteomes" id="UP000078542">
    <property type="component" value="Unassembled WGS sequence"/>
</dbReference>
<dbReference type="STRING" id="456900.A0A195C4F1"/>
<name>A0A195C4F1_9HYME</name>
<keyword evidence="3 12" id="KW-0812">Transmembrane</keyword>
<organism evidence="13 14">
    <name type="scientific">Cyphomyrmex costatus</name>
    <dbReference type="NCBI Taxonomy" id="456900"/>
    <lineage>
        <taxon>Eukaryota</taxon>
        <taxon>Metazoa</taxon>
        <taxon>Ecdysozoa</taxon>
        <taxon>Arthropoda</taxon>
        <taxon>Hexapoda</taxon>
        <taxon>Insecta</taxon>
        <taxon>Pterygota</taxon>
        <taxon>Neoptera</taxon>
        <taxon>Endopterygota</taxon>
        <taxon>Hymenoptera</taxon>
        <taxon>Apocrita</taxon>
        <taxon>Aculeata</taxon>
        <taxon>Formicoidea</taxon>
        <taxon>Formicidae</taxon>
        <taxon>Myrmicinae</taxon>
        <taxon>Cyphomyrmex</taxon>
    </lineage>
</organism>
<protein>
    <recommendedName>
        <fullName evidence="12">Odorant receptor</fullName>
    </recommendedName>
</protein>
<keyword evidence="6 12" id="KW-0472">Membrane</keyword>
<evidence type="ECO:0000256" key="12">
    <source>
        <dbReference type="RuleBase" id="RU351113"/>
    </source>
</evidence>
<comment type="subcellular location">
    <subcellularLocation>
        <location evidence="12">Cell membrane</location>
        <topology evidence="12">Multi-pass membrane protein</topology>
    </subcellularLocation>
    <subcellularLocation>
        <location evidence="1">Membrane</location>
        <topology evidence="1">Multi-pass membrane protein</topology>
    </subcellularLocation>
</comment>
<keyword evidence="8 12" id="KW-0807">Transducer</keyword>
<comment type="caution">
    <text evidence="12">Lacks conserved residue(s) required for the propagation of feature annotation.</text>
</comment>
<comment type="function">
    <text evidence="9">Odorant receptor which mediates acceptance or avoidance behavior, depending on its substrates. The odorant receptor repertoire encodes a large collection of odor stimuli that vary widely in identity, intensity, and duration. May form a complex with Orco to form odorant-sensing units, providing sensitive and prolonged odorant signaling and calcium permeability.</text>
</comment>
<evidence type="ECO:0000256" key="7">
    <source>
        <dbReference type="ARBA" id="ARBA00023170"/>
    </source>
</evidence>
<dbReference type="PANTHER" id="PTHR21137:SF37">
    <property type="entry name" value="ODORANT RECEPTOR 46A, ISOFORM B-RELATED"/>
    <property type="match status" value="1"/>
</dbReference>
<comment type="similarity">
    <text evidence="10">Belongs to the insect chemoreceptor superfamily. Heteromeric odorant receptor channel (TC 1.A.69) family. Or2a subfamily.</text>
</comment>
<dbReference type="EMBL" id="KQ978292">
    <property type="protein sequence ID" value="KYM95490.1"/>
    <property type="molecule type" value="Genomic_DNA"/>
</dbReference>
<evidence type="ECO:0000256" key="9">
    <source>
        <dbReference type="ARBA" id="ARBA00037764"/>
    </source>
</evidence>
<evidence type="ECO:0000256" key="11">
    <source>
        <dbReference type="ARBA" id="ARBA00038679"/>
    </source>
</evidence>
<feature type="transmembrane region" description="Helical" evidence="12">
    <location>
        <begin position="34"/>
        <end position="55"/>
    </location>
</feature>
<keyword evidence="5 12" id="KW-1133">Transmembrane helix</keyword>
<evidence type="ECO:0000256" key="10">
    <source>
        <dbReference type="ARBA" id="ARBA00037946"/>
    </source>
</evidence>
<dbReference type="InterPro" id="IPR004117">
    <property type="entry name" value="7tm6_olfct_rcpt"/>
</dbReference>
<sequence length="370" mass="42513">MHVLKFTLTICTIAGFWQPPSWTSLLKHIIYKSYAMFLVLSLNIFAISQFMNIVVNVDNSDELTDSLYMMLTVFVAGYKNICLWVDRKNLRMVVNILRKKPFEPCESHETIIREQFDKRIQNVAMRYLTLVGSAVVVVNITSIFTDLIKGNLTYKAWIPFDYSSPIAFTFVYSNQMIGMSCSGLVNVACESLVCGLLLHICCQFEILEHRLKNVKENHNILRDCISHHNYLVEYAQNINDMFAKIIAVQFGVSMLVVCSNLYRMAMTTDLMAIVPLMMYTGCMLAQIFIYCWFGNEVKLKSLQLSTSVYNIDWLELSESSKKGLLIIMQRSTSPIEFSSAYIITMNLESFVALLKMSYSTFNLLHQTQEQ</sequence>
<accession>A0A195C4F1</accession>